<keyword evidence="1" id="KW-0732">Signal</keyword>
<keyword evidence="3" id="KW-1185">Reference proteome</keyword>
<dbReference type="Proteomes" id="UP001303160">
    <property type="component" value="Unassembled WGS sequence"/>
</dbReference>
<evidence type="ECO:0000256" key="1">
    <source>
        <dbReference type="SAM" id="SignalP"/>
    </source>
</evidence>
<feature type="chain" id="PRO_5042944763" description="Secreted protein" evidence="1">
    <location>
        <begin position="25"/>
        <end position="73"/>
    </location>
</feature>
<proteinExistence type="predicted"/>
<gene>
    <name evidence="2" type="ORF">QBC40DRAFT_282063</name>
</gene>
<reference evidence="2" key="1">
    <citation type="journal article" date="2023" name="Mol. Phylogenet. Evol.">
        <title>Genome-scale phylogeny and comparative genomics of the fungal order Sordariales.</title>
        <authorList>
            <person name="Hensen N."/>
            <person name="Bonometti L."/>
            <person name="Westerberg I."/>
            <person name="Brannstrom I.O."/>
            <person name="Guillou S."/>
            <person name="Cros-Aarteil S."/>
            <person name="Calhoun S."/>
            <person name="Haridas S."/>
            <person name="Kuo A."/>
            <person name="Mondo S."/>
            <person name="Pangilinan J."/>
            <person name="Riley R."/>
            <person name="LaButti K."/>
            <person name="Andreopoulos B."/>
            <person name="Lipzen A."/>
            <person name="Chen C."/>
            <person name="Yan M."/>
            <person name="Daum C."/>
            <person name="Ng V."/>
            <person name="Clum A."/>
            <person name="Steindorff A."/>
            <person name="Ohm R.A."/>
            <person name="Martin F."/>
            <person name="Silar P."/>
            <person name="Natvig D.O."/>
            <person name="Lalanne C."/>
            <person name="Gautier V."/>
            <person name="Ament-Velasquez S.L."/>
            <person name="Kruys A."/>
            <person name="Hutchinson M.I."/>
            <person name="Powell A.J."/>
            <person name="Barry K."/>
            <person name="Miller A.N."/>
            <person name="Grigoriev I.V."/>
            <person name="Debuchy R."/>
            <person name="Gladieux P."/>
            <person name="Hiltunen Thoren M."/>
            <person name="Johannesson H."/>
        </authorList>
    </citation>
    <scope>NUCLEOTIDE SEQUENCE</scope>
    <source>
        <strain evidence="2">CBS 315.58</strain>
    </source>
</reference>
<comment type="caution">
    <text evidence="2">The sequence shown here is derived from an EMBL/GenBank/DDBJ whole genome shotgun (WGS) entry which is preliminary data.</text>
</comment>
<organism evidence="2 3">
    <name type="scientific">Triangularia verruculosa</name>
    <dbReference type="NCBI Taxonomy" id="2587418"/>
    <lineage>
        <taxon>Eukaryota</taxon>
        <taxon>Fungi</taxon>
        <taxon>Dikarya</taxon>
        <taxon>Ascomycota</taxon>
        <taxon>Pezizomycotina</taxon>
        <taxon>Sordariomycetes</taxon>
        <taxon>Sordariomycetidae</taxon>
        <taxon>Sordariales</taxon>
        <taxon>Podosporaceae</taxon>
        <taxon>Triangularia</taxon>
    </lineage>
</organism>
<name>A0AAN6XEV3_9PEZI</name>
<feature type="signal peptide" evidence="1">
    <location>
        <begin position="1"/>
        <end position="24"/>
    </location>
</feature>
<dbReference type="AlphaFoldDB" id="A0AAN6XEV3"/>
<evidence type="ECO:0008006" key="4">
    <source>
        <dbReference type="Google" id="ProtNLM"/>
    </source>
</evidence>
<dbReference type="EMBL" id="MU863933">
    <property type="protein sequence ID" value="KAK4199350.1"/>
    <property type="molecule type" value="Genomic_DNA"/>
</dbReference>
<reference evidence="2" key="2">
    <citation type="submission" date="2023-05" db="EMBL/GenBank/DDBJ databases">
        <authorList>
            <consortium name="Lawrence Berkeley National Laboratory"/>
            <person name="Steindorff A."/>
            <person name="Hensen N."/>
            <person name="Bonometti L."/>
            <person name="Westerberg I."/>
            <person name="Brannstrom I.O."/>
            <person name="Guillou S."/>
            <person name="Cros-Aarteil S."/>
            <person name="Calhoun S."/>
            <person name="Haridas S."/>
            <person name="Kuo A."/>
            <person name="Mondo S."/>
            <person name="Pangilinan J."/>
            <person name="Riley R."/>
            <person name="Labutti K."/>
            <person name="Andreopoulos B."/>
            <person name="Lipzen A."/>
            <person name="Chen C."/>
            <person name="Yanf M."/>
            <person name="Daum C."/>
            <person name="Ng V."/>
            <person name="Clum A."/>
            <person name="Ohm R."/>
            <person name="Martin F."/>
            <person name="Silar P."/>
            <person name="Natvig D."/>
            <person name="Lalanne C."/>
            <person name="Gautier V."/>
            <person name="Ament-Velasquez S.L."/>
            <person name="Kruys A."/>
            <person name="Hutchinson M.I."/>
            <person name="Powell A.J."/>
            <person name="Barry K."/>
            <person name="Miller A.N."/>
            <person name="Grigoriev I.V."/>
            <person name="Debuchy R."/>
            <person name="Gladieux P."/>
            <person name="Thoren M.H."/>
            <person name="Johannesson H."/>
        </authorList>
    </citation>
    <scope>NUCLEOTIDE SEQUENCE</scope>
    <source>
        <strain evidence="2">CBS 315.58</strain>
    </source>
</reference>
<sequence>MSCHVMLVWQMSAVFLLTHQVVISELSLAMAICGRPHTCPLCGVHTHTHTYTQHVSYACSRSQLTRFLFSSLC</sequence>
<evidence type="ECO:0000313" key="3">
    <source>
        <dbReference type="Proteomes" id="UP001303160"/>
    </source>
</evidence>
<evidence type="ECO:0000313" key="2">
    <source>
        <dbReference type="EMBL" id="KAK4199350.1"/>
    </source>
</evidence>
<accession>A0AAN6XEV3</accession>
<protein>
    <recommendedName>
        <fullName evidence="4">Secreted protein</fullName>
    </recommendedName>
</protein>